<evidence type="ECO:0000256" key="3">
    <source>
        <dbReference type="ARBA" id="ARBA00022670"/>
    </source>
</evidence>
<keyword evidence="3 11" id="KW-0645">Protease</keyword>
<evidence type="ECO:0000256" key="6">
    <source>
        <dbReference type="ARBA" id="ARBA00022833"/>
    </source>
</evidence>
<feature type="domain" description="Peptidase M16 C-terminal" evidence="10">
    <location>
        <begin position="236"/>
        <end position="410"/>
    </location>
</feature>
<proteinExistence type="inferred from homology"/>
<evidence type="ECO:0000256" key="7">
    <source>
        <dbReference type="ARBA" id="ARBA00023049"/>
    </source>
</evidence>
<accession>A0A4R6X2M8</accession>
<dbReference type="SUPFAM" id="SSF63411">
    <property type="entry name" value="LuxS/MPP-like metallohydrolase"/>
    <property type="match status" value="2"/>
</dbReference>
<gene>
    <name evidence="11" type="ORF">C8D85_2006</name>
</gene>
<evidence type="ECO:0000256" key="4">
    <source>
        <dbReference type="ARBA" id="ARBA00022723"/>
    </source>
</evidence>
<keyword evidence="5" id="KW-0378">Hydrolase</keyword>
<reference evidence="11 12" key="1">
    <citation type="submission" date="2019-03" db="EMBL/GenBank/DDBJ databases">
        <title>Genomic Encyclopedia of Type Strains, Phase IV (KMG-IV): sequencing the most valuable type-strain genomes for metagenomic binning, comparative biology and taxonomic classification.</title>
        <authorList>
            <person name="Goeker M."/>
        </authorList>
    </citation>
    <scope>NUCLEOTIDE SEQUENCE [LARGE SCALE GENOMIC DNA]</scope>
    <source>
        <strain evidence="11 12">DSM 5604</strain>
    </source>
</reference>
<dbReference type="InterPro" id="IPR011765">
    <property type="entry name" value="Pept_M16_N"/>
</dbReference>
<evidence type="ECO:0000256" key="8">
    <source>
        <dbReference type="RuleBase" id="RU004447"/>
    </source>
</evidence>
<dbReference type="Gene3D" id="3.30.830.10">
    <property type="entry name" value="Metalloenzyme, LuxS/M16 peptidase-like"/>
    <property type="match status" value="2"/>
</dbReference>
<evidence type="ECO:0000259" key="10">
    <source>
        <dbReference type="Pfam" id="PF05193"/>
    </source>
</evidence>
<dbReference type="EMBL" id="SNZA01000003">
    <property type="protein sequence ID" value="TDR13132.1"/>
    <property type="molecule type" value="Genomic_DNA"/>
</dbReference>
<evidence type="ECO:0000256" key="2">
    <source>
        <dbReference type="ARBA" id="ARBA00007261"/>
    </source>
</evidence>
<protein>
    <submittedName>
        <fullName evidence="11">Zinc protease</fullName>
    </submittedName>
</protein>
<dbReference type="GO" id="GO:0004222">
    <property type="term" value="F:metalloendopeptidase activity"/>
    <property type="evidence" value="ECO:0007669"/>
    <property type="project" value="InterPro"/>
</dbReference>
<feature type="domain" description="Peptidase M16 N-terminal" evidence="9">
    <location>
        <begin position="81"/>
        <end position="193"/>
    </location>
</feature>
<keyword evidence="6" id="KW-0862">Zinc</keyword>
<dbReference type="GO" id="GO:0006508">
    <property type="term" value="P:proteolysis"/>
    <property type="evidence" value="ECO:0007669"/>
    <property type="project" value="UniProtKB-KW"/>
</dbReference>
<dbReference type="PANTHER" id="PTHR43690">
    <property type="entry name" value="NARDILYSIN"/>
    <property type="match status" value="1"/>
</dbReference>
<evidence type="ECO:0000313" key="11">
    <source>
        <dbReference type="EMBL" id="TDR13132.1"/>
    </source>
</evidence>
<dbReference type="OrthoDB" id="9811314at2"/>
<dbReference type="GO" id="GO:0046872">
    <property type="term" value="F:metal ion binding"/>
    <property type="evidence" value="ECO:0007669"/>
    <property type="project" value="UniProtKB-KW"/>
</dbReference>
<keyword evidence="7" id="KW-0482">Metalloprotease</keyword>
<dbReference type="InterPro" id="IPR001431">
    <property type="entry name" value="Pept_M16_Zn_BS"/>
</dbReference>
<evidence type="ECO:0000256" key="5">
    <source>
        <dbReference type="ARBA" id="ARBA00022801"/>
    </source>
</evidence>
<dbReference type="InterPro" id="IPR050626">
    <property type="entry name" value="Peptidase_M16"/>
</dbReference>
<comment type="similarity">
    <text evidence="2 8">Belongs to the peptidase M16 family.</text>
</comment>
<dbReference type="PROSITE" id="PS00143">
    <property type="entry name" value="INSULINASE"/>
    <property type="match status" value="1"/>
</dbReference>
<evidence type="ECO:0000313" key="12">
    <source>
        <dbReference type="Proteomes" id="UP000295729"/>
    </source>
</evidence>
<sequence length="954" mass="107748">MDQFLSPSPLIRGLLTLLLAVGGSQTIATTQPADDSEAWQKAQQLVKQGAFEWDQRVLHGTLSNGMNYAFFDARQDSETAAATTLQIQLIVHAGATDEDKDQLGVAHMVEHMSFRGTEHYPDGVRSALQDIGLIQGRNFNAMTNADVTRYMLTLPSSELATTKQALFILKEMMFESHLSAVDWHTEQPIILEEWRGGLSASKNINEQKKAVIRVGSPYPERPVIGTQESILTTPIERIKDFHNSWYAPNNMSLVMVGAMDPTMAKQLIEDTFATVPQQTLPSRKSKDPELDNTLHIDTLSDPESRLNRIAYLFRFAKIEEQNLESRREQLISYLAKKLLSQQIRRQSDAMPNMSFNAVKGEASPNVDIIAFGTLYTPGEMASHLKTLLTEIERIRYHGFHQSDFDEMLAQAKKTAKQNIQAADSRGVFWLAKINNAVTNRKPLPDPRLHNELAIALLETIELDDVNQMVKQWLAAKDRVAYLQKAGDNHYPEALTATLLEYTVNTISAEKLAPPLTLQPIAEKSLTVKTNRLPAKLLKHSPDTGVSAWQLANGERMWLVESPNAGDQIRFEAIQDFGYLNTLFDSTHSQILAQMMANQAPLGWSKAEEEQWKKRFHVAGSWDQSEHHRTFEVTTNTAHLAAQLGYFQQQALPHELSKEVYDEFMRTLQRRSNSDVTRVSEQFSLQFSLHQYGKQADTATGIKADLEAFLANDRATLSEQAAQLNQRPATYFITAKNVERLRPILSQYLGAIPHVLAPESIAAPIPTPLLKQSEFVTAMAREPRATYKLEGFTPLAWNPNYTIMIPHLADEMNAQFKQVLRGEKQGIYSLRSDIRYDMAKQGVLVSVRFTAAPERIEELNQTTRTLLSTWLKTLGEDWVAEQKPYFEKAQAKRDTLFNTQLNRLKLSLEQFGDDRYLKQSKTLAEGFNSENLACLRDQLTWPSLIVGILLPTDQK</sequence>
<dbReference type="InterPro" id="IPR007863">
    <property type="entry name" value="Peptidase_M16_C"/>
</dbReference>
<name>A0A4R6X2M8_9GAMM</name>
<comment type="caution">
    <text evidence="11">The sequence shown here is derived from an EMBL/GenBank/DDBJ whole genome shotgun (WGS) entry which is preliminary data.</text>
</comment>
<dbReference type="Pfam" id="PF00675">
    <property type="entry name" value="Peptidase_M16"/>
    <property type="match status" value="1"/>
</dbReference>
<keyword evidence="4" id="KW-0479">Metal-binding</keyword>
<dbReference type="RefSeq" id="WP_133562230.1">
    <property type="nucleotide sequence ID" value="NZ_SNZA01000003.1"/>
</dbReference>
<organism evidence="11 12">
    <name type="scientific">Marinomonas communis</name>
    <dbReference type="NCBI Taxonomy" id="28254"/>
    <lineage>
        <taxon>Bacteria</taxon>
        <taxon>Pseudomonadati</taxon>
        <taxon>Pseudomonadota</taxon>
        <taxon>Gammaproteobacteria</taxon>
        <taxon>Oceanospirillales</taxon>
        <taxon>Oceanospirillaceae</taxon>
        <taxon>Marinomonas</taxon>
    </lineage>
</organism>
<dbReference type="Proteomes" id="UP000295729">
    <property type="component" value="Unassembled WGS sequence"/>
</dbReference>
<dbReference type="PANTHER" id="PTHR43690:SF17">
    <property type="entry name" value="PROTEIN YHJJ"/>
    <property type="match status" value="1"/>
</dbReference>
<evidence type="ECO:0000256" key="1">
    <source>
        <dbReference type="ARBA" id="ARBA00001947"/>
    </source>
</evidence>
<dbReference type="Pfam" id="PF05193">
    <property type="entry name" value="Peptidase_M16_C"/>
    <property type="match status" value="1"/>
</dbReference>
<keyword evidence="12" id="KW-1185">Reference proteome</keyword>
<evidence type="ECO:0000259" key="9">
    <source>
        <dbReference type="Pfam" id="PF00675"/>
    </source>
</evidence>
<comment type="cofactor">
    <cofactor evidence="1">
        <name>Zn(2+)</name>
        <dbReference type="ChEBI" id="CHEBI:29105"/>
    </cofactor>
</comment>
<dbReference type="InterPro" id="IPR011249">
    <property type="entry name" value="Metalloenz_LuxS/M16"/>
</dbReference>
<dbReference type="AlphaFoldDB" id="A0A4R6X2M8"/>